<dbReference type="PANTHER" id="PTHR36842:SF1">
    <property type="entry name" value="PROTEIN TOLB"/>
    <property type="match status" value="1"/>
</dbReference>
<dbReference type="AlphaFoldDB" id="A0A0B6WZ82"/>
<name>A0A0B6WZ82_9BACT</name>
<dbReference type="Pfam" id="PF07676">
    <property type="entry name" value="PD40"/>
    <property type="match status" value="6"/>
</dbReference>
<sequence precursor="true">MIVFPMKTSKSLRLLWRLLSLASFTIIALAQTPVAPTSNHDLARLERHLRNIKQLTFGGENAEAYFSADGQRLIFQSKRDGRRCDQIYTMRIDGTDVRLVSTGQGRTTCAYFFPDGQRILYSSTHLAGPECPPPPDYSRGYVWPIYPSYDIFTARADGSDLKRLTDTPGYDAEATISPDGRRIVFTSMRDGDLDIYVMDADGKNVRRLTTELGYDGGAFFSPDGKQIVYRAYHPKTPEEIARYKQRLAENVIEPNVFEIWVMNADGSNKRQVTHLNAASFAPFFFPDGKRIIFSSNVHNPGGRDFDLYMINIDGTGLERITYNDTFDGFPMFSPDGKKLVFASNRNARVRGETNIFIADWVE</sequence>
<proteinExistence type="inferred from homology"/>
<dbReference type="SUPFAM" id="SSF82171">
    <property type="entry name" value="DPP6 N-terminal domain-like"/>
    <property type="match status" value="1"/>
</dbReference>
<protein>
    <submittedName>
        <fullName evidence="3">Periplasmic component of the Tol biopolymer transport system</fullName>
    </submittedName>
</protein>
<evidence type="ECO:0000256" key="1">
    <source>
        <dbReference type="ARBA" id="ARBA00009820"/>
    </source>
</evidence>
<dbReference type="PANTHER" id="PTHR36842">
    <property type="entry name" value="PROTEIN TOLB HOMOLOG"/>
    <property type="match status" value="1"/>
</dbReference>
<gene>
    <name evidence="3" type="ORF">PYK22_02456</name>
</gene>
<dbReference type="Gene3D" id="2.120.10.30">
    <property type="entry name" value="TolB, C-terminal domain"/>
    <property type="match status" value="3"/>
</dbReference>
<dbReference type="STRING" id="454194.PYK22_02456"/>
<organism evidence="3 4">
    <name type="scientific">Pyrinomonas methylaliphatogenes</name>
    <dbReference type="NCBI Taxonomy" id="454194"/>
    <lineage>
        <taxon>Bacteria</taxon>
        <taxon>Pseudomonadati</taxon>
        <taxon>Acidobacteriota</taxon>
        <taxon>Blastocatellia</taxon>
        <taxon>Blastocatellales</taxon>
        <taxon>Pyrinomonadaceae</taxon>
        <taxon>Pyrinomonas</taxon>
    </lineage>
</organism>
<dbReference type="EMBL" id="CBXV010000008">
    <property type="protein sequence ID" value="CDM66426.1"/>
    <property type="molecule type" value="Genomic_DNA"/>
</dbReference>
<evidence type="ECO:0000313" key="4">
    <source>
        <dbReference type="Proteomes" id="UP000031518"/>
    </source>
</evidence>
<dbReference type="Proteomes" id="UP000031518">
    <property type="component" value="Unassembled WGS sequence"/>
</dbReference>
<reference evidence="3 4" key="2">
    <citation type="submission" date="2015-01" db="EMBL/GenBank/DDBJ databases">
        <title>Complete genome sequence of Pyrinomonas methylaliphatogenes type strain K22T.</title>
        <authorList>
            <person name="Lee K.C.Y."/>
            <person name="Power J.F."/>
            <person name="Dunfield P.F."/>
            <person name="Morgan X.C."/>
            <person name="Huttenhower C."/>
            <person name="Stott M.B."/>
        </authorList>
    </citation>
    <scope>NUCLEOTIDE SEQUENCE [LARGE SCALE GENOMIC DNA]</scope>
    <source>
        <strain evidence="3 4">K22</strain>
    </source>
</reference>
<dbReference type="InterPro" id="IPR011042">
    <property type="entry name" value="6-blade_b-propeller_TolB-like"/>
</dbReference>
<dbReference type="RefSeq" id="WP_211197694.1">
    <property type="nucleotide sequence ID" value="NZ_CBXV010000008.1"/>
</dbReference>
<evidence type="ECO:0000313" key="3">
    <source>
        <dbReference type="EMBL" id="CDM66426.1"/>
    </source>
</evidence>
<keyword evidence="4" id="KW-1185">Reference proteome</keyword>
<feature type="signal peptide" evidence="2">
    <location>
        <begin position="1"/>
        <end position="30"/>
    </location>
</feature>
<comment type="similarity">
    <text evidence="1">Belongs to the TolB family.</text>
</comment>
<feature type="chain" id="PRO_5002110941" evidence="2">
    <location>
        <begin position="31"/>
        <end position="362"/>
    </location>
</feature>
<accession>A0A0B6WZ82</accession>
<keyword evidence="2" id="KW-0732">Signal</keyword>
<dbReference type="InterPro" id="IPR011659">
    <property type="entry name" value="WD40"/>
</dbReference>
<evidence type="ECO:0000256" key="2">
    <source>
        <dbReference type="SAM" id="SignalP"/>
    </source>
</evidence>
<reference evidence="3 4" key="1">
    <citation type="submission" date="2013-12" db="EMBL/GenBank/DDBJ databases">
        <authorList>
            <person name="Stott M."/>
        </authorList>
    </citation>
    <scope>NUCLEOTIDE SEQUENCE [LARGE SCALE GENOMIC DNA]</scope>
    <source>
        <strain evidence="3 4">K22</strain>
    </source>
</reference>